<evidence type="ECO:0000313" key="3">
    <source>
        <dbReference type="EMBL" id="SIO23245.1"/>
    </source>
</evidence>
<dbReference type="InterPro" id="IPR052559">
    <property type="entry name" value="V-haloperoxidase"/>
</dbReference>
<evidence type="ECO:0000256" key="1">
    <source>
        <dbReference type="SAM" id="MobiDB-lite"/>
    </source>
</evidence>
<dbReference type="EMBL" id="FSQW01000002">
    <property type="protein sequence ID" value="SIO23245.1"/>
    <property type="molecule type" value="Genomic_DNA"/>
</dbReference>
<evidence type="ECO:0000256" key="2">
    <source>
        <dbReference type="SAM" id="Phobius"/>
    </source>
</evidence>
<gene>
    <name evidence="3" type="ORF">SAMN02745824_3458</name>
</gene>
<evidence type="ECO:0008006" key="5">
    <source>
        <dbReference type="Google" id="ProtNLM"/>
    </source>
</evidence>
<name>A0A1N6HUA7_9SPHN</name>
<dbReference type="Proteomes" id="UP000185192">
    <property type="component" value="Unassembled WGS sequence"/>
</dbReference>
<dbReference type="CDD" id="cd03398">
    <property type="entry name" value="PAP2_haloperoxidase"/>
    <property type="match status" value="1"/>
</dbReference>
<dbReference type="STRING" id="1123272.SAMN02745824_3458"/>
<dbReference type="Gene3D" id="1.10.606.20">
    <property type="match status" value="1"/>
</dbReference>
<dbReference type="SUPFAM" id="SSF48317">
    <property type="entry name" value="Acid phosphatase/Vanadium-dependent haloperoxidase"/>
    <property type="match status" value="1"/>
</dbReference>
<feature type="region of interest" description="Disordered" evidence="1">
    <location>
        <begin position="1"/>
        <end position="37"/>
    </location>
</feature>
<proteinExistence type="predicted"/>
<sequence>MTEHRVPADSRTEGSQDSKTAVSRLAHGPVGAASSRSDSTQKCFSYLPSVLDSRNSNTVFYWIDVLLQKVRDHQVPFPRSSYCLAMPMVAGYLAARAVTPRGHERSRNQPGPGLEDFASGFGADLAAALAQAPAGADPQAAYGKAFATVTEYLLDCSCAVAFDRFIGNLPDRSGVTEAIVWGEIAGQAVMRSRSGDDSEPGLSGYNLGRYPRPHHPLKWQAAWREESRVPELASRTNVGGIFPGFGKIALWTSCRQTPLRADFFHNPAGPDFAEDFDLLRSVGGAQSMVRTPDQTQSALFWSGIPGGVTIAGHFLLIAILALRDRGLDFLGLARVFALIGMVQSDVTVQAWDSKYHFDIMRPETAIRCRGGALGNSDPRVTLDKDWCSAIPTPEYPAYTSSHSAIAAAGTEILRHLLQSDRIQIAQTAPDAELWLDGAAPQRQWASLSEILEDCGMSRIFGGVNWLLDHEKAVEFACITARNALSRFLPDEL</sequence>
<dbReference type="PANTHER" id="PTHR34599">
    <property type="entry name" value="PEROXIDASE-RELATED"/>
    <property type="match status" value="1"/>
</dbReference>
<keyword evidence="2" id="KW-0472">Membrane</keyword>
<keyword evidence="2" id="KW-1133">Transmembrane helix</keyword>
<evidence type="ECO:0000313" key="4">
    <source>
        <dbReference type="Proteomes" id="UP000185192"/>
    </source>
</evidence>
<dbReference type="InterPro" id="IPR036938">
    <property type="entry name" value="PAP2/HPO_sf"/>
</dbReference>
<protein>
    <recommendedName>
        <fullName evidence="5">PAP2 superfamily protein</fullName>
    </recommendedName>
</protein>
<keyword evidence="2" id="KW-0812">Transmembrane</keyword>
<accession>A0A1N6HUA7</accession>
<organism evidence="3 4">
    <name type="scientific">Parasphingorhabdus marina DSM 22363</name>
    <dbReference type="NCBI Taxonomy" id="1123272"/>
    <lineage>
        <taxon>Bacteria</taxon>
        <taxon>Pseudomonadati</taxon>
        <taxon>Pseudomonadota</taxon>
        <taxon>Alphaproteobacteria</taxon>
        <taxon>Sphingomonadales</taxon>
        <taxon>Sphingomonadaceae</taxon>
        <taxon>Parasphingorhabdus</taxon>
    </lineage>
</organism>
<feature type="compositionally biased region" description="Basic and acidic residues" evidence="1">
    <location>
        <begin position="1"/>
        <end position="16"/>
    </location>
</feature>
<feature type="transmembrane region" description="Helical" evidence="2">
    <location>
        <begin position="298"/>
        <end position="322"/>
    </location>
</feature>
<dbReference type="AlphaFoldDB" id="A0A1N6HUA7"/>
<dbReference type="PANTHER" id="PTHR34599:SF1">
    <property type="entry name" value="PHOSPHATIDIC ACID PHOSPHATASE TYPE 2_HALOPEROXIDASE DOMAIN-CONTAINING PROTEIN"/>
    <property type="match status" value="1"/>
</dbReference>
<reference evidence="4" key="1">
    <citation type="submission" date="2016-11" db="EMBL/GenBank/DDBJ databases">
        <authorList>
            <person name="Varghese N."/>
            <person name="Submissions S."/>
        </authorList>
    </citation>
    <scope>NUCLEOTIDE SEQUENCE [LARGE SCALE GENOMIC DNA]</scope>
    <source>
        <strain evidence="4">DSM 22363</strain>
    </source>
</reference>
<keyword evidence="4" id="KW-1185">Reference proteome</keyword>